<dbReference type="GO" id="GO:0003887">
    <property type="term" value="F:DNA-directed DNA polymerase activity"/>
    <property type="evidence" value="ECO:0007669"/>
    <property type="project" value="TreeGrafter"/>
</dbReference>
<dbReference type="GO" id="GO:0003684">
    <property type="term" value="F:damaged DNA binding"/>
    <property type="evidence" value="ECO:0007669"/>
    <property type="project" value="InterPro"/>
</dbReference>
<dbReference type="InterPro" id="IPR036775">
    <property type="entry name" value="DNA_pol_Y-fam_lit_finger_sf"/>
</dbReference>
<protein>
    <recommendedName>
        <fullName evidence="2">UmuC domain-containing protein</fullName>
    </recommendedName>
</protein>
<accession>A0AAN8N0E7</accession>
<dbReference type="GO" id="GO:0070987">
    <property type="term" value="P:error-free translesion synthesis"/>
    <property type="evidence" value="ECO:0007669"/>
    <property type="project" value="UniProtKB-ARBA"/>
</dbReference>
<feature type="compositionally biased region" description="Acidic residues" evidence="1">
    <location>
        <begin position="645"/>
        <end position="664"/>
    </location>
</feature>
<dbReference type="InterPro" id="IPR001126">
    <property type="entry name" value="UmuC"/>
</dbReference>
<proteinExistence type="predicted"/>
<feature type="domain" description="UmuC" evidence="2">
    <location>
        <begin position="73"/>
        <end position="305"/>
    </location>
</feature>
<dbReference type="SUPFAM" id="SSF56672">
    <property type="entry name" value="DNA/RNA polymerases"/>
    <property type="match status" value="1"/>
</dbReference>
<dbReference type="Gene3D" id="3.30.1490.100">
    <property type="entry name" value="DNA polymerase, Y-family, little finger domain"/>
    <property type="match status" value="1"/>
</dbReference>
<evidence type="ECO:0000259" key="2">
    <source>
        <dbReference type="PROSITE" id="PS50173"/>
    </source>
</evidence>
<dbReference type="PANTHER" id="PTHR46404:SF1">
    <property type="entry name" value="DNA POLYMERASE IOTA"/>
    <property type="match status" value="1"/>
</dbReference>
<feature type="compositionally biased region" description="Basic and acidic residues" evidence="1">
    <location>
        <begin position="613"/>
        <end position="644"/>
    </location>
</feature>
<evidence type="ECO:0000256" key="1">
    <source>
        <dbReference type="SAM" id="MobiDB-lite"/>
    </source>
</evidence>
<dbReference type="GO" id="GO:0006281">
    <property type="term" value="P:DNA repair"/>
    <property type="evidence" value="ECO:0007669"/>
    <property type="project" value="InterPro"/>
</dbReference>
<evidence type="ECO:0000313" key="3">
    <source>
        <dbReference type="EMBL" id="KAK6345467.1"/>
    </source>
</evidence>
<evidence type="ECO:0000313" key="4">
    <source>
        <dbReference type="Proteomes" id="UP001313282"/>
    </source>
</evidence>
<dbReference type="Gene3D" id="3.40.1170.60">
    <property type="match status" value="1"/>
</dbReference>
<feature type="region of interest" description="Disordered" evidence="1">
    <location>
        <begin position="612"/>
        <end position="674"/>
    </location>
</feature>
<dbReference type="InterPro" id="IPR043128">
    <property type="entry name" value="Rev_trsase/Diguanyl_cyclase"/>
</dbReference>
<dbReference type="InterPro" id="IPR043502">
    <property type="entry name" value="DNA/RNA_pol_sf"/>
</dbReference>
<dbReference type="EMBL" id="JAVHNR010000004">
    <property type="protein sequence ID" value="KAK6345467.1"/>
    <property type="molecule type" value="Genomic_DNA"/>
</dbReference>
<feature type="compositionally biased region" description="Polar residues" evidence="1">
    <location>
        <begin position="327"/>
        <end position="344"/>
    </location>
</feature>
<dbReference type="Pfam" id="PF00817">
    <property type="entry name" value="IMS"/>
    <property type="match status" value="1"/>
</dbReference>
<dbReference type="FunFam" id="3.40.1170.60:FF:000006">
    <property type="entry name" value="DNA polymerase iota"/>
    <property type="match status" value="1"/>
</dbReference>
<name>A0AAN8N0E7_9PEZI</name>
<sequence>MLRDILHMKQNATSAAQKRRYLPRITLPEISKPIPSYRISTTQSNRGIGPIGASDGEDGRCKVPTACDTALYCFYASCHERVNPALRNLPLAIQQKQIIVTCNYVARKRGLHKLQLLTEAKRACPDLVVVNGENLDLFRDCSKENFLFLKEYIWSGKIERLGFDEVFMDVTDQIDYNLDLAQKESFKSGFYQLKPDQPNFGFRFDWSIVPGHLYPSLAKPNSKPPQEVLENIPKRLLLATHLAQYLRLLLLDQQGFTCSAGVCTSKLTAKLAGTINKPSAQTLLLPDHTQEFLDDLAVLSIPGIGSKTGRIIRDLVRSQKKIEETKGQTVTEGSEVDNGTQNQNTETFDLDLDVETEEFAEDEIEQLERAGKDGFMEAYYNDSDVKTKVIEARTMLSRQKLDENIGNMPPGAGRVWELLHGIDNTEVAKATLVPTQVSIEDTFRSGTVTQDTPIDELESILARLSITLVRRLKTDLLVTTVTPIPDDHSQVDISQLGQPPAKKWQAFPKTLRISTRDRHTTKYPGRNSKSAPMPNFVFSLTARIEETAKRLAKEALVPLFKRLHSSNTGSGARYDLALINVAAINMGSGETGVDGGDVAAMFKRYNEVFPEGDQERKRTFEETEEGTKSLKETAKEYPDARADPEKEEEEEKEDQEDDIEEGFLSDDGFSDGAASDEGFQEVVCKKCHARLPIFAIGAHERFHSQMDDR</sequence>
<dbReference type="Proteomes" id="UP001313282">
    <property type="component" value="Unassembled WGS sequence"/>
</dbReference>
<organism evidence="3 4">
    <name type="scientific">Orbilia javanica</name>
    <dbReference type="NCBI Taxonomy" id="47235"/>
    <lineage>
        <taxon>Eukaryota</taxon>
        <taxon>Fungi</taxon>
        <taxon>Dikarya</taxon>
        <taxon>Ascomycota</taxon>
        <taxon>Pezizomycotina</taxon>
        <taxon>Orbiliomycetes</taxon>
        <taxon>Orbiliales</taxon>
        <taxon>Orbiliaceae</taxon>
        <taxon>Orbilia</taxon>
    </lineage>
</organism>
<reference evidence="3 4" key="1">
    <citation type="submission" date="2019-10" db="EMBL/GenBank/DDBJ databases">
        <authorList>
            <person name="Palmer J.M."/>
        </authorList>
    </citation>
    <scope>NUCLEOTIDE SEQUENCE [LARGE SCALE GENOMIC DNA]</scope>
    <source>
        <strain evidence="3 4">TWF718</strain>
    </source>
</reference>
<dbReference type="Gene3D" id="3.30.70.270">
    <property type="match status" value="1"/>
</dbReference>
<dbReference type="PANTHER" id="PTHR46404">
    <property type="entry name" value="DNA POLYMERASE IOTA"/>
    <property type="match status" value="1"/>
</dbReference>
<comment type="caution">
    <text evidence="3">The sequence shown here is derived from an EMBL/GenBank/DDBJ whole genome shotgun (WGS) entry which is preliminary data.</text>
</comment>
<dbReference type="AlphaFoldDB" id="A0AAN8N0E7"/>
<gene>
    <name evidence="3" type="ORF">TWF718_007383</name>
</gene>
<feature type="region of interest" description="Disordered" evidence="1">
    <location>
        <begin position="324"/>
        <end position="344"/>
    </location>
</feature>
<feature type="compositionally biased region" description="Low complexity" evidence="1">
    <location>
        <begin position="665"/>
        <end position="674"/>
    </location>
</feature>
<dbReference type="PROSITE" id="PS50173">
    <property type="entry name" value="UMUC"/>
    <property type="match status" value="1"/>
</dbReference>
<keyword evidence="4" id="KW-1185">Reference proteome</keyword>